<proteinExistence type="predicted"/>
<gene>
    <name evidence="5" type="ORF">J0A66_08905</name>
</gene>
<sequence>MNKVTVLIADDEALAREGMLLLLQDLENVEVIACCEEGQQALETIQSLRPDIAFLDIEMPNLNGRQIVEVLRRAPQLNTQLVYVTAFDQFAVEAYAQGVQDYLLKPVSHERLQDCIQRFCIRRQQQRASVDLDTIDQLLRQRTGKTVQGVIHQLSTDRETHLSSVNPFLSLKSGTQWFRVALNDVHWIESAGDYICVHLADASHIARHTLTSLEKELDPASFCRISRSAIINLTQLQRLIPNANGEYLALLLSGQQIKISRHYKNRLKEFK</sequence>
<dbReference type="AlphaFoldDB" id="A0A939DMR4"/>
<dbReference type="SUPFAM" id="SSF52172">
    <property type="entry name" value="CheY-like"/>
    <property type="match status" value="1"/>
</dbReference>
<name>A0A939DMR4_9ALTE</name>
<dbReference type="Gene3D" id="3.40.50.2300">
    <property type="match status" value="1"/>
</dbReference>
<dbReference type="InterPro" id="IPR046947">
    <property type="entry name" value="LytR-like"/>
</dbReference>
<keyword evidence="2" id="KW-0597">Phosphoprotein</keyword>
<protein>
    <submittedName>
        <fullName evidence="5">Response regulator transcription factor</fullName>
    </submittedName>
</protein>
<dbReference type="SMART" id="SM00850">
    <property type="entry name" value="LytTR"/>
    <property type="match status" value="1"/>
</dbReference>
<dbReference type="GO" id="GO:0003677">
    <property type="term" value="F:DNA binding"/>
    <property type="evidence" value="ECO:0007669"/>
    <property type="project" value="InterPro"/>
</dbReference>
<dbReference type="PANTHER" id="PTHR37299:SF1">
    <property type="entry name" value="STAGE 0 SPORULATION PROTEIN A HOMOLOG"/>
    <property type="match status" value="1"/>
</dbReference>
<evidence type="ECO:0000256" key="1">
    <source>
        <dbReference type="ARBA" id="ARBA00023012"/>
    </source>
</evidence>
<feature type="modified residue" description="4-aspartylphosphate" evidence="2">
    <location>
        <position position="56"/>
    </location>
</feature>
<feature type="domain" description="HTH LytTR-type" evidence="4">
    <location>
        <begin position="169"/>
        <end position="271"/>
    </location>
</feature>
<keyword evidence="6" id="KW-1185">Reference proteome</keyword>
<dbReference type="PANTHER" id="PTHR37299">
    <property type="entry name" value="TRANSCRIPTIONAL REGULATOR-RELATED"/>
    <property type="match status" value="1"/>
</dbReference>
<dbReference type="PROSITE" id="PS50110">
    <property type="entry name" value="RESPONSE_REGULATORY"/>
    <property type="match status" value="1"/>
</dbReference>
<keyword evidence="1" id="KW-0902">Two-component regulatory system</keyword>
<dbReference type="Gene3D" id="2.40.50.1020">
    <property type="entry name" value="LytTr DNA-binding domain"/>
    <property type="match status" value="1"/>
</dbReference>
<comment type="caution">
    <text evidence="5">The sequence shown here is derived from an EMBL/GenBank/DDBJ whole genome shotgun (WGS) entry which is preliminary data.</text>
</comment>
<dbReference type="InterPro" id="IPR011006">
    <property type="entry name" value="CheY-like_superfamily"/>
</dbReference>
<evidence type="ECO:0000256" key="2">
    <source>
        <dbReference type="PROSITE-ProRule" id="PRU00169"/>
    </source>
</evidence>
<evidence type="ECO:0000313" key="5">
    <source>
        <dbReference type="EMBL" id="MBN7825338.1"/>
    </source>
</evidence>
<dbReference type="Pfam" id="PF00072">
    <property type="entry name" value="Response_reg"/>
    <property type="match status" value="1"/>
</dbReference>
<accession>A0A939DMR4</accession>
<dbReference type="InterPro" id="IPR001789">
    <property type="entry name" value="Sig_transdc_resp-reg_receiver"/>
</dbReference>
<dbReference type="EMBL" id="JAFKCV010000004">
    <property type="protein sequence ID" value="MBN7825338.1"/>
    <property type="molecule type" value="Genomic_DNA"/>
</dbReference>
<evidence type="ECO:0000259" key="4">
    <source>
        <dbReference type="PROSITE" id="PS50930"/>
    </source>
</evidence>
<dbReference type="Proteomes" id="UP000664654">
    <property type="component" value="Unassembled WGS sequence"/>
</dbReference>
<evidence type="ECO:0000313" key="6">
    <source>
        <dbReference type="Proteomes" id="UP000664654"/>
    </source>
</evidence>
<dbReference type="GO" id="GO:0000156">
    <property type="term" value="F:phosphorelay response regulator activity"/>
    <property type="evidence" value="ECO:0007669"/>
    <property type="project" value="InterPro"/>
</dbReference>
<dbReference type="PROSITE" id="PS50930">
    <property type="entry name" value="HTH_LYTTR"/>
    <property type="match status" value="1"/>
</dbReference>
<evidence type="ECO:0000259" key="3">
    <source>
        <dbReference type="PROSITE" id="PS50110"/>
    </source>
</evidence>
<organism evidence="5 6">
    <name type="scientific">Bowmanella dokdonensis</name>
    <dbReference type="NCBI Taxonomy" id="751969"/>
    <lineage>
        <taxon>Bacteria</taxon>
        <taxon>Pseudomonadati</taxon>
        <taxon>Pseudomonadota</taxon>
        <taxon>Gammaproteobacteria</taxon>
        <taxon>Alteromonadales</taxon>
        <taxon>Alteromonadaceae</taxon>
        <taxon>Bowmanella</taxon>
    </lineage>
</organism>
<dbReference type="Pfam" id="PF04397">
    <property type="entry name" value="LytTR"/>
    <property type="match status" value="1"/>
</dbReference>
<dbReference type="InterPro" id="IPR007492">
    <property type="entry name" value="LytTR_DNA-bd_dom"/>
</dbReference>
<dbReference type="RefSeq" id="WP_206573449.1">
    <property type="nucleotide sequence ID" value="NZ_JAFKCV010000004.1"/>
</dbReference>
<feature type="domain" description="Response regulatory" evidence="3">
    <location>
        <begin position="5"/>
        <end position="120"/>
    </location>
</feature>
<dbReference type="SMART" id="SM00448">
    <property type="entry name" value="REC"/>
    <property type="match status" value="1"/>
</dbReference>
<reference evidence="5" key="1">
    <citation type="submission" date="2021-03" db="EMBL/GenBank/DDBJ databases">
        <title>novel species isolated from a fishpond in China.</title>
        <authorList>
            <person name="Lu H."/>
            <person name="Cai Z."/>
        </authorList>
    </citation>
    <scope>NUCLEOTIDE SEQUENCE</scope>
    <source>
        <strain evidence="5">JCM 30855</strain>
    </source>
</reference>